<gene>
    <name evidence="2" type="ORF">PANT_9c00272</name>
</gene>
<feature type="non-terminal residue" evidence="2">
    <location>
        <position position="1"/>
    </location>
</feature>
<evidence type="ECO:0000313" key="3">
    <source>
        <dbReference type="Proteomes" id="UP000011976"/>
    </source>
</evidence>
<feature type="compositionally biased region" description="Basic and acidic residues" evidence="1">
    <location>
        <begin position="1"/>
        <end position="14"/>
    </location>
</feature>
<feature type="compositionally biased region" description="Polar residues" evidence="1">
    <location>
        <begin position="17"/>
        <end position="26"/>
    </location>
</feature>
<sequence>VDADTDKVISHDEAAASQVQNGNAQTNGSANGHANGGAQRSYKQATSGPTPGKTTGTDYRTEDASDRNSLKKNGSIKSAKSGFAKLKSVISPSKA</sequence>
<feature type="compositionally biased region" description="Basic and acidic residues" evidence="1">
    <location>
        <begin position="59"/>
        <end position="69"/>
    </location>
</feature>
<proteinExistence type="predicted"/>
<dbReference type="EMBL" id="DF196775">
    <property type="protein sequence ID" value="GAC73732.1"/>
    <property type="molecule type" value="Genomic_DNA"/>
</dbReference>
<dbReference type="AlphaFoldDB" id="M9MES7"/>
<feature type="compositionally biased region" description="Low complexity" evidence="1">
    <location>
        <begin position="27"/>
        <end position="38"/>
    </location>
</feature>
<feature type="region of interest" description="Disordered" evidence="1">
    <location>
        <begin position="1"/>
        <end position="78"/>
    </location>
</feature>
<dbReference type="Proteomes" id="UP000011976">
    <property type="component" value="Unassembled WGS sequence"/>
</dbReference>
<accession>M9MES7</accession>
<reference evidence="3" key="1">
    <citation type="journal article" date="2013" name="Genome Announc.">
        <title>Genome sequence of the basidiomycetous yeast Pseudozyma antarctica T-34, a producer of the glycolipid biosurfactants mannosylerythritol lipids.</title>
        <authorList>
            <person name="Morita T."/>
            <person name="Koike H."/>
            <person name="Koyama Y."/>
            <person name="Hagiwara H."/>
            <person name="Ito E."/>
            <person name="Fukuoka T."/>
            <person name="Imura T."/>
            <person name="Machida M."/>
            <person name="Kitamoto D."/>
        </authorList>
    </citation>
    <scope>NUCLEOTIDE SEQUENCE [LARGE SCALE GENOMIC DNA]</scope>
    <source>
        <strain evidence="3">T-34</strain>
    </source>
</reference>
<evidence type="ECO:0000313" key="2">
    <source>
        <dbReference type="EMBL" id="GAC73732.1"/>
    </source>
</evidence>
<organism evidence="2 3">
    <name type="scientific">Pseudozyma antarctica (strain T-34)</name>
    <name type="common">Yeast</name>
    <name type="synonym">Candida antarctica</name>
    <dbReference type="NCBI Taxonomy" id="1151754"/>
    <lineage>
        <taxon>Eukaryota</taxon>
        <taxon>Fungi</taxon>
        <taxon>Dikarya</taxon>
        <taxon>Basidiomycota</taxon>
        <taxon>Ustilaginomycotina</taxon>
        <taxon>Ustilaginomycetes</taxon>
        <taxon>Ustilaginales</taxon>
        <taxon>Ustilaginaceae</taxon>
        <taxon>Moesziomyces</taxon>
    </lineage>
</organism>
<evidence type="ECO:0000256" key="1">
    <source>
        <dbReference type="SAM" id="MobiDB-lite"/>
    </source>
</evidence>
<name>M9MES7_PSEA3</name>
<feature type="compositionally biased region" description="Low complexity" evidence="1">
    <location>
        <begin position="46"/>
        <end position="57"/>
    </location>
</feature>
<protein>
    <submittedName>
        <fullName evidence="2">Phosphatidylinositol transfer protein PDR16 and related proteins</fullName>
    </submittedName>
</protein>